<dbReference type="GO" id="GO:0050660">
    <property type="term" value="F:flavin adenine dinucleotide binding"/>
    <property type="evidence" value="ECO:0007669"/>
    <property type="project" value="UniProtKB-UniRule"/>
</dbReference>
<evidence type="ECO:0000256" key="7">
    <source>
        <dbReference type="ARBA" id="ARBA00022827"/>
    </source>
</evidence>
<dbReference type="Gene3D" id="3.40.50.150">
    <property type="entry name" value="Vaccinia Virus protein VP39"/>
    <property type="match status" value="1"/>
</dbReference>
<dbReference type="NCBIfam" id="TIGR03197">
    <property type="entry name" value="MnmC_Cterm"/>
    <property type="match status" value="1"/>
</dbReference>
<name>A0A1T0CUF0_9GAMM</name>
<keyword evidence="9 10" id="KW-0511">Multifunctional enzyme</keyword>
<dbReference type="AlphaFoldDB" id="A0A1T0CUF0"/>
<keyword evidence="1 10" id="KW-0963">Cytoplasm</keyword>
<comment type="function">
    <text evidence="10">Catalyzes the last two steps in the biosynthesis of 5-methylaminomethyl-2-thiouridine (mnm(5)s(2)U) at the wobble position (U34) in tRNA. Catalyzes the FAD-dependent demodification of cmnm(5)s(2)U34 to nm(5)s(2)U34, followed by the transfer of a methyl group from S-adenosyl-L-methionine to nm(5)s(2)U34, to form mnm(5)s(2)U34.</text>
</comment>
<evidence type="ECO:0000256" key="10">
    <source>
        <dbReference type="HAMAP-Rule" id="MF_01102"/>
    </source>
</evidence>
<dbReference type="InterPro" id="IPR017610">
    <property type="entry name" value="tRNA_S-uridine_synth_MnmC_C"/>
</dbReference>
<feature type="domain" description="FAD dependent oxidoreductase" evidence="11">
    <location>
        <begin position="271"/>
        <end position="625"/>
    </location>
</feature>
<keyword evidence="6 10" id="KW-0819">tRNA processing</keyword>
<dbReference type="InterPro" id="IPR008471">
    <property type="entry name" value="MnmC-like_methylTransf"/>
</dbReference>
<dbReference type="GO" id="GO:0002097">
    <property type="term" value="P:tRNA wobble base modification"/>
    <property type="evidence" value="ECO:0007669"/>
    <property type="project" value="UniProtKB-UniRule"/>
</dbReference>
<dbReference type="OrthoDB" id="9786494at2"/>
<keyword evidence="5 10" id="KW-0949">S-adenosyl-L-methionine</keyword>
<comment type="similarity">
    <text evidence="10">In the N-terminal section; belongs to the methyltransferase superfamily. tRNA (mnm(5)s(2)U34)-methyltransferase family.</text>
</comment>
<dbReference type="HAMAP" id="MF_01102">
    <property type="entry name" value="MnmC"/>
    <property type="match status" value="1"/>
</dbReference>
<dbReference type="PRINTS" id="PR00419">
    <property type="entry name" value="ADXRDTASE"/>
</dbReference>
<evidence type="ECO:0000256" key="8">
    <source>
        <dbReference type="ARBA" id="ARBA00023002"/>
    </source>
</evidence>
<protein>
    <recommendedName>
        <fullName evidence="10">tRNA 5-methylaminomethyl-2-thiouridine biosynthesis bifunctional protein MnmC</fullName>
        <shortName evidence="10">tRNA mnm(5)s(2)U biosynthesis bifunctional protein</shortName>
    </recommendedName>
    <domain>
        <recommendedName>
            <fullName evidence="10">tRNA (mnm(5)s(2)U34)-methyltransferase</fullName>
            <ecNumber evidence="10">2.1.1.61</ecNumber>
        </recommendedName>
    </domain>
    <domain>
        <recommendedName>
            <fullName evidence="10">FAD-dependent cmnm(5)s(2)U34 oxidoreductase</fullName>
            <ecNumber evidence="10">1.5.-.-</ecNumber>
        </recommendedName>
    </domain>
</protein>
<dbReference type="Pfam" id="PF05430">
    <property type="entry name" value="Methyltransf_30"/>
    <property type="match status" value="1"/>
</dbReference>
<keyword evidence="2 10" id="KW-0489">Methyltransferase</keyword>
<sequence length="656" mass="71853">MPNSQHLQAASIHWQTDAQGHTVPVSDVFDDVYFSQAGGLAETHYVFLQGNHLPDRFGTLHDHQRFVIAETGFGTGLNFLATCLLWADTAPPSARLHFISTEKFPLSIADLCTALGAWRDERTTPWIDALLEQYPLLMAGCHRLHISETITLDLWFGDAYESFGSILATSTARLADAHADAIQKVDAWFLDGFAPSKNSELWSDELFALMAQLSANHATVATFTAAGFVRRGLMGAGFITKKIKGFGHKREMLTAHIDKPTTNHTAQPKSVAIIGAGISGVMSAIALSRRGHRVTVFDKHAPMSGASGNPRALLAPKLTLLNQAMHHLPTVSFLYAYRQYSAMNIKLDKFDKLIKLDKDTQAHPAVFEMTGVVDFLLPSQKSAEKRAEQIADYPHALIHRIDNDAYPTADITSFVPMGGLINTASIRTLIEHDDKISFCQTTIERITADADGVTVMAQDGQTRFDAAVICAGFESECLSDALFVCRKIRGQLSWLELDHIADASLPSHPVKYDGYCASFCDDGVSKFLFGASFVRNSTDTTISDDEHKFNQDKLNLALPTLGKQITQALDDKPNKLDGKVGIRAQTPDYHPLVGQVGNKPNLYTLYGMGSKGFSFAPLCAEILADVIDGGILPIDKTLLDKLNPNRPRLQTPLSDV</sequence>
<dbReference type="InterPro" id="IPR036188">
    <property type="entry name" value="FAD/NAD-bd_sf"/>
</dbReference>
<dbReference type="EC" id="1.5.-.-" evidence="10"/>
<dbReference type="Proteomes" id="UP000189800">
    <property type="component" value="Unassembled WGS sequence"/>
</dbReference>
<dbReference type="PANTHER" id="PTHR13847">
    <property type="entry name" value="SARCOSINE DEHYDROGENASE-RELATED"/>
    <property type="match status" value="1"/>
</dbReference>
<gene>
    <name evidence="10" type="primary">mnmC</name>
    <name evidence="13" type="ORF">B0680_00945</name>
</gene>
<evidence type="ECO:0000256" key="9">
    <source>
        <dbReference type="ARBA" id="ARBA00023268"/>
    </source>
</evidence>
<dbReference type="PANTHER" id="PTHR13847:SF283">
    <property type="entry name" value="TRNA 5-METHYLAMINOMETHYL-2-THIOURIDINE BIOSYNTHESIS BIFUNCTIONAL PROTEIN MNMC"/>
    <property type="match status" value="1"/>
</dbReference>
<dbReference type="Gene3D" id="3.50.50.60">
    <property type="entry name" value="FAD/NAD(P)-binding domain"/>
    <property type="match status" value="1"/>
</dbReference>
<reference evidence="13 14" key="1">
    <citation type="submission" date="2017-02" db="EMBL/GenBank/DDBJ databases">
        <title>Draft genome sequence of Moraxella pluranimalium CCUG 54913T type strain.</title>
        <authorList>
            <person name="Salva-Serra F."/>
            <person name="Engstrom-Jakobsson H."/>
            <person name="Thorell K."/>
            <person name="Jaen-Luchoro D."/>
            <person name="Gonzales-Siles L."/>
            <person name="Karlsson R."/>
            <person name="Yazdan S."/>
            <person name="Boulund F."/>
            <person name="Johnning A."/>
            <person name="Engstrand L."/>
            <person name="Kristiansson E."/>
            <person name="Moore E."/>
        </authorList>
    </citation>
    <scope>NUCLEOTIDE SEQUENCE [LARGE SCALE GENOMIC DNA]</scope>
    <source>
        <strain evidence="13 14">CCUG 54913</strain>
    </source>
</reference>
<dbReference type="InterPro" id="IPR047785">
    <property type="entry name" value="tRNA_MNMC2"/>
</dbReference>
<dbReference type="GO" id="GO:0004808">
    <property type="term" value="F:tRNA (5-methylaminomethyl-2-thiouridylate)(34)-methyltransferase activity"/>
    <property type="evidence" value="ECO:0007669"/>
    <property type="project" value="UniProtKB-EC"/>
</dbReference>
<dbReference type="InterPro" id="IPR029063">
    <property type="entry name" value="SAM-dependent_MTases_sf"/>
</dbReference>
<evidence type="ECO:0000259" key="11">
    <source>
        <dbReference type="Pfam" id="PF01266"/>
    </source>
</evidence>
<dbReference type="InterPro" id="IPR023032">
    <property type="entry name" value="tRNA_MAMT_biosynth_bifunc_MnmC"/>
</dbReference>
<dbReference type="NCBIfam" id="NF033855">
    <property type="entry name" value="tRNA_MNMC2"/>
    <property type="match status" value="1"/>
</dbReference>
<evidence type="ECO:0000256" key="6">
    <source>
        <dbReference type="ARBA" id="ARBA00022694"/>
    </source>
</evidence>
<organism evidence="13 14">
    <name type="scientific">Moraxella pluranimalium</name>
    <dbReference type="NCBI Taxonomy" id="470453"/>
    <lineage>
        <taxon>Bacteria</taxon>
        <taxon>Pseudomonadati</taxon>
        <taxon>Pseudomonadota</taxon>
        <taxon>Gammaproteobacteria</taxon>
        <taxon>Moraxellales</taxon>
        <taxon>Moraxellaceae</taxon>
        <taxon>Moraxella</taxon>
    </lineage>
</organism>
<comment type="similarity">
    <text evidence="10">In the C-terminal section; belongs to the DAO family.</text>
</comment>
<dbReference type="STRING" id="470453.B0680_00945"/>
<dbReference type="Gene3D" id="3.30.9.10">
    <property type="entry name" value="D-Amino Acid Oxidase, subunit A, domain 2"/>
    <property type="match status" value="1"/>
</dbReference>
<keyword evidence="3 10" id="KW-0285">Flavoprotein</keyword>
<evidence type="ECO:0000256" key="2">
    <source>
        <dbReference type="ARBA" id="ARBA00022603"/>
    </source>
</evidence>
<comment type="catalytic activity">
    <reaction evidence="10">
        <text>5-aminomethyl-2-thiouridine(34) in tRNA + S-adenosyl-L-methionine = 5-methylaminomethyl-2-thiouridine(34) in tRNA + S-adenosyl-L-homocysteine + H(+)</text>
        <dbReference type="Rhea" id="RHEA:19569"/>
        <dbReference type="Rhea" id="RHEA-COMP:10195"/>
        <dbReference type="Rhea" id="RHEA-COMP:10197"/>
        <dbReference type="ChEBI" id="CHEBI:15378"/>
        <dbReference type="ChEBI" id="CHEBI:57856"/>
        <dbReference type="ChEBI" id="CHEBI:59789"/>
        <dbReference type="ChEBI" id="CHEBI:74454"/>
        <dbReference type="ChEBI" id="CHEBI:74455"/>
        <dbReference type="EC" id="2.1.1.61"/>
    </reaction>
</comment>
<dbReference type="Pfam" id="PF01266">
    <property type="entry name" value="DAO"/>
    <property type="match status" value="1"/>
</dbReference>
<feature type="region of interest" description="tRNA (mnm(5)s(2)U34)-methyltransferase" evidence="10">
    <location>
        <begin position="1"/>
        <end position="258"/>
    </location>
</feature>
<feature type="region of interest" description="FAD-dependent cmnm(5)s(2)U34 oxidoreductase" evidence="10">
    <location>
        <begin position="274"/>
        <end position="656"/>
    </location>
</feature>
<evidence type="ECO:0000313" key="13">
    <source>
        <dbReference type="EMBL" id="OOS25957.1"/>
    </source>
</evidence>
<dbReference type="GO" id="GO:0005737">
    <property type="term" value="C:cytoplasm"/>
    <property type="evidence" value="ECO:0007669"/>
    <property type="project" value="UniProtKB-SubCell"/>
</dbReference>
<evidence type="ECO:0000313" key="14">
    <source>
        <dbReference type="Proteomes" id="UP000189800"/>
    </source>
</evidence>
<evidence type="ECO:0000256" key="3">
    <source>
        <dbReference type="ARBA" id="ARBA00022630"/>
    </source>
</evidence>
<evidence type="ECO:0000256" key="5">
    <source>
        <dbReference type="ARBA" id="ARBA00022691"/>
    </source>
</evidence>
<accession>A0A1T0CUF0</accession>
<keyword evidence="8 10" id="KW-0560">Oxidoreductase</keyword>
<dbReference type="GO" id="GO:0032259">
    <property type="term" value="P:methylation"/>
    <property type="evidence" value="ECO:0007669"/>
    <property type="project" value="UniProtKB-KW"/>
</dbReference>
<evidence type="ECO:0000256" key="4">
    <source>
        <dbReference type="ARBA" id="ARBA00022679"/>
    </source>
</evidence>
<dbReference type="GO" id="GO:0016645">
    <property type="term" value="F:oxidoreductase activity, acting on the CH-NH group of donors"/>
    <property type="evidence" value="ECO:0007669"/>
    <property type="project" value="InterPro"/>
</dbReference>
<evidence type="ECO:0000256" key="1">
    <source>
        <dbReference type="ARBA" id="ARBA00022490"/>
    </source>
</evidence>
<dbReference type="EMBL" id="MUYU01000005">
    <property type="protein sequence ID" value="OOS25957.1"/>
    <property type="molecule type" value="Genomic_DNA"/>
</dbReference>
<dbReference type="EC" id="2.1.1.61" evidence="10"/>
<keyword evidence="14" id="KW-1185">Reference proteome</keyword>
<dbReference type="InterPro" id="IPR006076">
    <property type="entry name" value="FAD-dep_OxRdtase"/>
</dbReference>
<keyword evidence="4 10" id="KW-0808">Transferase</keyword>
<dbReference type="RefSeq" id="WP_078253178.1">
    <property type="nucleotide sequence ID" value="NZ_MUYU01000005.1"/>
</dbReference>
<proteinExistence type="inferred from homology"/>
<feature type="domain" description="MnmC-like methyltransferase" evidence="12">
    <location>
        <begin position="124"/>
        <end position="256"/>
    </location>
</feature>
<dbReference type="SUPFAM" id="SSF51905">
    <property type="entry name" value="FAD/NAD(P)-binding domain"/>
    <property type="match status" value="1"/>
</dbReference>
<comment type="subcellular location">
    <subcellularLocation>
        <location evidence="10">Cytoplasm</location>
    </subcellularLocation>
</comment>
<keyword evidence="7 10" id="KW-0274">FAD</keyword>
<comment type="caution">
    <text evidence="13">The sequence shown here is derived from an EMBL/GenBank/DDBJ whole genome shotgun (WGS) entry which is preliminary data.</text>
</comment>
<evidence type="ECO:0000259" key="12">
    <source>
        <dbReference type="Pfam" id="PF05430"/>
    </source>
</evidence>
<comment type="cofactor">
    <cofactor evidence="10">
        <name>FAD</name>
        <dbReference type="ChEBI" id="CHEBI:57692"/>
    </cofactor>
</comment>